<organism evidence="18 19">
    <name type="scientific">Helicobacter pylori NY40</name>
    <dbReference type="NCBI Taxonomy" id="1426844"/>
    <lineage>
        <taxon>Bacteria</taxon>
        <taxon>Pseudomonadati</taxon>
        <taxon>Campylobacterota</taxon>
        <taxon>Epsilonproteobacteria</taxon>
        <taxon>Campylobacterales</taxon>
        <taxon>Helicobacteraceae</taxon>
        <taxon>Helicobacter</taxon>
    </lineage>
</organism>
<evidence type="ECO:0000256" key="4">
    <source>
        <dbReference type="ARBA" id="ARBA00022490"/>
    </source>
</evidence>
<dbReference type="Pfam" id="PF08245">
    <property type="entry name" value="Mur_ligase_M"/>
    <property type="match status" value="1"/>
</dbReference>
<feature type="domain" description="Mur ligase C-terminal" evidence="16">
    <location>
        <begin position="305"/>
        <end position="392"/>
    </location>
</feature>
<keyword evidence="8 14" id="KW-0067">ATP-binding</keyword>
<evidence type="ECO:0000313" key="19">
    <source>
        <dbReference type="Proteomes" id="UP000031662"/>
    </source>
</evidence>
<dbReference type="GO" id="GO:0009252">
    <property type="term" value="P:peptidoglycan biosynthetic process"/>
    <property type="evidence" value="ECO:0007669"/>
    <property type="project" value="UniProtKB-UniRule"/>
</dbReference>
<evidence type="ECO:0000256" key="11">
    <source>
        <dbReference type="ARBA" id="ARBA00023306"/>
    </source>
</evidence>
<accession>A0A060PUE3</accession>
<dbReference type="EC" id="6.3.2.8" evidence="3 14"/>
<dbReference type="UniPathway" id="UPA00219"/>
<dbReference type="EMBL" id="AP014523">
    <property type="protein sequence ID" value="BAO98305.1"/>
    <property type="molecule type" value="Genomic_DNA"/>
</dbReference>
<dbReference type="PANTHER" id="PTHR43445:SF3">
    <property type="entry name" value="UDP-N-ACETYLMURAMATE--L-ALANINE LIGASE"/>
    <property type="match status" value="1"/>
</dbReference>
<proteinExistence type="inferred from homology"/>
<dbReference type="PANTHER" id="PTHR43445">
    <property type="entry name" value="UDP-N-ACETYLMURAMATE--L-ALANINE LIGASE-RELATED"/>
    <property type="match status" value="1"/>
</dbReference>
<evidence type="ECO:0000256" key="2">
    <source>
        <dbReference type="ARBA" id="ARBA00004752"/>
    </source>
</evidence>
<evidence type="ECO:0000256" key="12">
    <source>
        <dbReference type="ARBA" id="ARBA00023316"/>
    </source>
</evidence>
<evidence type="ECO:0000256" key="5">
    <source>
        <dbReference type="ARBA" id="ARBA00022598"/>
    </source>
</evidence>
<evidence type="ECO:0000256" key="9">
    <source>
        <dbReference type="ARBA" id="ARBA00022960"/>
    </source>
</evidence>
<dbReference type="GO" id="GO:0005524">
    <property type="term" value="F:ATP binding"/>
    <property type="evidence" value="ECO:0007669"/>
    <property type="project" value="UniProtKB-UniRule"/>
</dbReference>
<dbReference type="GO" id="GO:0005737">
    <property type="term" value="C:cytoplasm"/>
    <property type="evidence" value="ECO:0007669"/>
    <property type="project" value="UniProtKB-SubCell"/>
</dbReference>
<keyword evidence="6 14" id="KW-0132">Cell division</keyword>
<evidence type="ECO:0000259" key="16">
    <source>
        <dbReference type="Pfam" id="PF02875"/>
    </source>
</evidence>
<evidence type="ECO:0000256" key="8">
    <source>
        <dbReference type="ARBA" id="ARBA00022840"/>
    </source>
</evidence>
<protein>
    <recommendedName>
        <fullName evidence="3 14">UDP-N-acetylmuramate--L-alanine ligase</fullName>
        <ecNumber evidence="3 14">6.3.2.8</ecNumber>
    </recommendedName>
    <alternativeName>
        <fullName evidence="14">UDP-N-acetylmuramoyl-L-alanine synthetase</fullName>
    </alternativeName>
</protein>
<dbReference type="GO" id="GO:0008763">
    <property type="term" value="F:UDP-N-acetylmuramate-L-alanine ligase activity"/>
    <property type="evidence" value="ECO:0007669"/>
    <property type="project" value="UniProtKB-UniRule"/>
</dbReference>
<evidence type="ECO:0000256" key="13">
    <source>
        <dbReference type="ARBA" id="ARBA00047833"/>
    </source>
</evidence>
<dbReference type="GO" id="GO:0051301">
    <property type="term" value="P:cell division"/>
    <property type="evidence" value="ECO:0007669"/>
    <property type="project" value="UniProtKB-KW"/>
</dbReference>
<keyword evidence="10 14" id="KW-0573">Peptidoglycan synthesis</keyword>
<dbReference type="InterPro" id="IPR000713">
    <property type="entry name" value="Mur_ligase_N"/>
</dbReference>
<dbReference type="Pfam" id="PF01225">
    <property type="entry name" value="Mur_ligase"/>
    <property type="match status" value="1"/>
</dbReference>
<feature type="binding site" evidence="14">
    <location>
        <begin position="121"/>
        <end position="127"/>
    </location>
    <ligand>
        <name>ATP</name>
        <dbReference type="ChEBI" id="CHEBI:30616"/>
    </ligand>
</feature>
<evidence type="ECO:0000256" key="6">
    <source>
        <dbReference type="ARBA" id="ARBA00022618"/>
    </source>
</evidence>
<keyword evidence="12 14" id="KW-0961">Cell wall biogenesis/degradation</keyword>
<feature type="domain" description="Mur ligase central" evidence="17">
    <location>
        <begin position="119"/>
        <end position="282"/>
    </location>
</feature>
<dbReference type="SUPFAM" id="SSF51984">
    <property type="entry name" value="MurCD N-terminal domain"/>
    <property type="match status" value="1"/>
</dbReference>
<evidence type="ECO:0000256" key="7">
    <source>
        <dbReference type="ARBA" id="ARBA00022741"/>
    </source>
</evidence>
<dbReference type="InterPro" id="IPR036615">
    <property type="entry name" value="Mur_ligase_C_dom_sf"/>
</dbReference>
<dbReference type="InterPro" id="IPR004101">
    <property type="entry name" value="Mur_ligase_C"/>
</dbReference>
<keyword evidence="7 14" id="KW-0547">Nucleotide-binding</keyword>
<evidence type="ECO:0000259" key="17">
    <source>
        <dbReference type="Pfam" id="PF08245"/>
    </source>
</evidence>
<evidence type="ECO:0000256" key="3">
    <source>
        <dbReference type="ARBA" id="ARBA00012211"/>
    </source>
</evidence>
<evidence type="ECO:0000313" key="18">
    <source>
        <dbReference type="EMBL" id="BAO98305.1"/>
    </source>
</evidence>
<evidence type="ECO:0000259" key="15">
    <source>
        <dbReference type="Pfam" id="PF01225"/>
    </source>
</evidence>
<dbReference type="HAMAP" id="MF_00046">
    <property type="entry name" value="MurC"/>
    <property type="match status" value="1"/>
</dbReference>
<gene>
    <name evidence="14" type="primary">murC</name>
    <name evidence="18" type="ORF">NY40_1298</name>
</gene>
<keyword evidence="9 14" id="KW-0133">Cell shape</keyword>
<dbReference type="Proteomes" id="UP000031662">
    <property type="component" value="Chromosome"/>
</dbReference>
<keyword evidence="5 14" id="KW-0436">Ligase</keyword>
<reference evidence="18 19" key="1">
    <citation type="submission" date="2013-11" db="EMBL/GenBank/DDBJ databases">
        <title>Estimation of Helicobacter pylori bacteriophage ecology using H. pylori isolates.</title>
        <authorList>
            <person name="Uchiyama J."/>
            <person name="Takemura-Uchiyama I."/>
            <person name="Ujihara T."/>
            <person name="Matsuzaki S."/>
        </authorList>
    </citation>
    <scope>NUCLEOTIDE SEQUENCE [LARGE SCALE GENOMIC DNA]</scope>
    <source>
        <strain evidence="18 19">NY40</strain>
    </source>
</reference>
<evidence type="ECO:0000256" key="1">
    <source>
        <dbReference type="ARBA" id="ARBA00004496"/>
    </source>
</evidence>
<name>A0A060PUE3_HELPX</name>
<dbReference type="SUPFAM" id="SSF53244">
    <property type="entry name" value="MurD-like peptide ligases, peptide-binding domain"/>
    <property type="match status" value="1"/>
</dbReference>
<comment type="similarity">
    <text evidence="14">Belongs to the MurCDEF family.</text>
</comment>
<comment type="catalytic activity">
    <reaction evidence="13 14">
        <text>UDP-N-acetyl-alpha-D-muramate + L-alanine + ATP = UDP-N-acetyl-alpha-D-muramoyl-L-alanine + ADP + phosphate + H(+)</text>
        <dbReference type="Rhea" id="RHEA:23372"/>
        <dbReference type="ChEBI" id="CHEBI:15378"/>
        <dbReference type="ChEBI" id="CHEBI:30616"/>
        <dbReference type="ChEBI" id="CHEBI:43474"/>
        <dbReference type="ChEBI" id="CHEBI:57972"/>
        <dbReference type="ChEBI" id="CHEBI:70757"/>
        <dbReference type="ChEBI" id="CHEBI:83898"/>
        <dbReference type="ChEBI" id="CHEBI:456216"/>
        <dbReference type="EC" id="6.3.2.8"/>
    </reaction>
</comment>
<evidence type="ECO:0000256" key="14">
    <source>
        <dbReference type="HAMAP-Rule" id="MF_00046"/>
    </source>
</evidence>
<dbReference type="AlphaFoldDB" id="A0A060PUE3"/>
<sequence>MLETPKVLLKNLQDCKIHFIGIGGIGISGLAKYLKAQGAKISGSDIAISPSVKYLKALGVEINIPHDPKAINNQDVIIHSAIIKEDNTEIQRAKELEIPILSRKDALYSILKDKRVFSVCGAHGKSSITAMLSAICPSFGAIIGAHSKEFDSNVRESANMSLVFEADESDSSFLFSNPYIAVVPNTEPEHLEHYGHDLERFFSSYEYFLDHAQKRVIYKEDPFLKNYSKNAIVLEKKDIYNIQYILRDGEPYTSFELKDLGAFLVWGLGEHNATNASLAILSALDELHLEEIRNNLLNFKGIKKRFDILQKNDLILIDDYAHHPTEIGATLKSARIYANLLNTQEKIIVIWQAHKYSRLMDNLEEFKKCFLEHCDRLIILPVYSASEAKRDIDLKAHFKHYNPTFIDRVRKKGDFLELLVNDNVVETIEKGFVIGFGAGDITYQLRGEM</sequence>
<evidence type="ECO:0000256" key="10">
    <source>
        <dbReference type="ARBA" id="ARBA00022984"/>
    </source>
</evidence>
<dbReference type="Gene3D" id="3.40.50.720">
    <property type="entry name" value="NAD(P)-binding Rossmann-like Domain"/>
    <property type="match status" value="1"/>
</dbReference>
<feature type="domain" description="Mur ligase N-terminal catalytic" evidence="15">
    <location>
        <begin position="16"/>
        <end position="114"/>
    </location>
</feature>
<dbReference type="Gene3D" id="3.40.1190.10">
    <property type="entry name" value="Mur-like, catalytic domain"/>
    <property type="match status" value="1"/>
</dbReference>
<dbReference type="InterPro" id="IPR036565">
    <property type="entry name" value="Mur-like_cat_sf"/>
</dbReference>
<dbReference type="InterPro" id="IPR005758">
    <property type="entry name" value="UDP-N-AcMur_Ala_ligase_MurC"/>
</dbReference>
<keyword evidence="11 14" id="KW-0131">Cell cycle</keyword>
<dbReference type="GO" id="GO:0071555">
    <property type="term" value="P:cell wall organization"/>
    <property type="evidence" value="ECO:0007669"/>
    <property type="project" value="UniProtKB-KW"/>
</dbReference>
<comment type="subcellular location">
    <subcellularLocation>
        <location evidence="1 14">Cytoplasm</location>
    </subcellularLocation>
</comment>
<dbReference type="Gene3D" id="3.90.190.20">
    <property type="entry name" value="Mur ligase, C-terminal domain"/>
    <property type="match status" value="1"/>
</dbReference>
<dbReference type="HOGENOM" id="CLU_028104_2_2_7"/>
<comment type="function">
    <text evidence="14">Cell wall formation.</text>
</comment>
<dbReference type="InterPro" id="IPR013221">
    <property type="entry name" value="Mur_ligase_cen"/>
</dbReference>
<comment type="pathway">
    <text evidence="2 14">Cell wall biogenesis; peptidoglycan biosynthesis.</text>
</comment>
<dbReference type="Pfam" id="PF02875">
    <property type="entry name" value="Mur_ligase_C"/>
    <property type="match status" value="1"/>
</dbReference>
<dbReference type="RefSeq" id="WP_041051257.1">
    <property type="nucleotide sequence ID" value="NZ_AP014523.1"/>
</dbReference>
<dbReference type="NCBIfam" id="TIGR01082">
    <property type="entry name" value="murC"/>
    <property type="match status" value="1"/>
</dbReference>
<dbReference type="SUPFAM" id="SSF53623">
    <property type="entry name" value="MurD-like peptide ligases, catalytic domain"/>
    <property type="match status" value="1"/>
</dbReference>
<dbReference type="GO" id="GO:0008360">
    <property type="term" value="P:regulation of cell shape"/>
    <property type="evidence" value="ECO:0007669"/>
    <property type="project" value="UniProtKB-KW"/>
</dbReference>
<keyword evidence="4 14" id="KW-0963">Cytoplasm</keyword>
<dbReference type="InterPro" id="IPR050061">
    <property type="entry name" value="MurCDEF_pg_biosynth"/>
</dbReference>